<feature type="signal peptide" evidence="1">
    <location>
        <begin position="1"/>
        <end position="25"/>
    </location>
</feature>
<accession>A0A318RYU6</accession>
<dbReference type="GO" id="GO:0016042">
    <property type="term" value="P:lipid catabolic process"/>
    <property type="evidence" value="ECO:0007669"/>
    <property type="project" value="InterPro"/>
</dbReference>
<comment type="caution">
    <text evidence="2">The sequence shown here is derived from an EMBL/GenBank/DDBJ whole genome shotgun (WGS) entry which is preliminary data.</text>
</comment>
<evidence type="ECO:0000313" key="2">
    <source>
        <dbReference type="EMBL" id="PYE48399.1"/>
    </source>
</evidence>
<dbReference type="Pfam" id="PF03583">
    <property type="entry name" value="LIP"/>
    <property type="match status" value="1"/>
</dbReference>
<dbReference type="PANTHER" id="PTHR34853:SF1">
    <property type="entry name" value="LIPASE 5"/>
    <property type="match status" value="1"/>
</dbReference>
<feature type="chain" id="PRO_5016301005" evidence="1">
    <location>
        <begin position="26"/>
        <end position="433"/>
    </location>
</feature>
<dbReference type="Gene3D" id="3.40.50.1820">
    <property type="entry name" value="alpha/beta hydrolase"/>
    <property type="match status" value="2"/>
</dbReference>
<dbReference type="PIRSF" id="PIRSF029171">
    <property type="entry name" value="Esterase_LipA"/>
    <property type="match status" value="1"/>
</dbReference>
<gene>
    <name evidence="2" type="ORF">DES52_12918</name>
</gene>
<reference evidence="2 3" key="1">
    <citation type="submission" date="2018-06" db="EMBL/GenBank/DDBJ databases">
        <title>Genomic Encyclopedia of Type Strains, Phase IV (KMG-IV): sequencing the most valuable type-strain genomes for metagenomic binning, comparative biology and taxonomic classification.</title>
        <authorList>
            <person name="Goeker M."/>
        </authorList>
    </citation>
    <scope>NUCLEOTIDE SEQUENCE [LARGE SCALE GENOMIC DNA]</scope>
    <source>
        <strain evidence="2 3">DSM 18048</strain>
    </source>
</reference>
<name>A0A318RYU6_9DEIO</name>
<dbReference type="AlphaFoldDB" id="A0A318RYU6"/>
<keyword evidence="3" id="KW-1185">Reference proteome</keyword>
<evidence type="ECO:0000256" key="1">
    <source>
        <dbReference type="SAM" id="SignalP"/>
    </source>
</evidence>
<dbReference type="InterPro" id="IPR029058">
    <property type="entry name" value="AB_hydrolase_fold"/>
</dbReference>
<dbReference type="EMBL" id="QJSX01000029">
    <property type="protein sequence ID" value="PYE48399.1"/>
    <property type="molecule type" value="Genomic_DNA"/>
</dbReference>
<keyword evidence="1" id="KW-0732">Signal</keyword>
<dbReference type="GO" id="GO:0004806">
    <property type="term" value="F:triacylglycerol lipase activity"/>
    <property type="evidence" value="ECO:0007669"/>
    <property type="project" value="InterPro"/>
</dbReference>
<dbReference type="InterPro" id="IPR005152">
    <property type="entry name" value="Lipase_secreted"/>
</dbReference>
<dbReference type="SUPFAM" id="SSF53474">
    <property type="entry name" value="alpha/beta-Hydrolases"/>
    <property type="match status" value="1"/>
</dbReference>
<sequence length="433" mass="47482">MPFMPSRFLLSLTLFSSFSSTLVFAQPVVMPGSILSAETRRAASLTDVRSTMSSLYARAGVPSARYPVERFRLKIRTTDEANRSITVSALLYVPVLPKGQSASLYVMGAGTTGIMDECAPTRENARADNWGDYEAHMLSYATQGYVSILPDWANFDDERAVQPYFVSNAEGRVMLDAARAAFNFVRERANGPEMTGKVFLAGYSQGGHGAFAAADMAASYAPELKIGGVIGYAPAMDVATLFRERPVLGPYLARSYAERYGVDTRKLLQDRWLTSLDGASIRACVSTVARHYPNDGASLYRPSFWQALQGGSLRAFDSELSKLVKLNSPGFDASGRVIPAIVLTGLTDPIVTANAQLTFIRKSCAFGRAIVQREYEGANHYQARQFGFADTLRWMREREAGLTAPTSCSTARYQTLMKGNVNSKVEFASKRKR</sequence>
<protein>
    <submittedName>
        <fullName evidence="2">Secretory lipase</fullName>
    </submittedName>
</protein>
<evidence type="ECO:0000313" key="3">
    <source>
        <dbReference type="Proteomes" id="UP000248326"/>
    </source>
</evidence>
<proteinExistence type="predicted"/>
<organism evidence="2 3">
    <name type="scientific">Deinococcus yavapaiensis KR-236</name>
    <dbReference type="NCBI Taxonomy" id="694435"/>
    <lineage>
        <taxon>Bacteria</taxon>
        <taxon>Thermotogati</taxon>
        <taxon>Deinococcota</taxon>
        <taxon>Deinococci</taxon>
        <taxon>Deinococcales</taxon>
        <taxon>Deinococcaceae</taxon>
        <taxon>Deinococcus</taxon>
    </lineage>
</organism>
<dbReference type="Proteomes" id="UP000248326">
    <property type="component" value="Unassembled WGS sequence"/>
</dbReference>
<dbReference type="PANTHER" id="PTHR34853">
    <property type="match status" value="1"/>
</dbReference>